<dbReference type="InterPro" id="IPR005140">
    <property type="entry name" value="eRF1_Pelota-like_N"/>
</dbReference>
<evidence type="ECO:0000256" key="8">
    <source>
        <dbReference type="ARBA" id="ARBA00031168"/>
    </source>
</evidence>
<protein>
    <recommendedName>
        <fullName evidence="5 9">Peptide chain release factor subunit 1</fullName>
    </recommendedName>
    <alternativeName>
        <fullName evidence="8 9">Translation termination factor aRF1</fullName>
    </alternativeName>
</protein>
<dbReference type="Gene3D" id="3.30.420.60">
    <property type="entry name" value="eRF1 domain 2"/>
    <property type="match status" value="1"/>
</dbReference>
<feature type="domain" description="eRF1/Pelota-like N-terminal" evidence="10">
    <location>
        <begin position="6"/>
        <end position="143"/>
    </location>
</feature>
<name>A0A4P9TDY2_9EURY</name>
<dbReference type="GeneID" id="96155683"/>
<reference evidence="12" key="1">
    <citation type="submission" date="2019-05" db="EMBL/GenBank/DDBJ databases">
        <title>Complete Genome Sequence and Methylation Pattern of the Halophilic Archaeon Natrinema pallidum BOL6-1.</title>
        <authorList>
            <person name="DasSarma P."/>
            <person name="DasSarma B.P."/>
            <person name="DasSarma S.L."/>
            <person name="Martinez F.L."/>
            <person name="Guzman D."/>
            <person name="Roberts R.J."/>
            <person name="DasSarma S."/>
        </authorList>
    </citation>
    <scope>NUCLEOTIDE SEQUENCE [LARGE SCALE GENOMIC DNA]</scope>
    <source>
        <strain evidence="12">BOL6-1</strain>
    </source>
</reference>
<evidence type="ECO:0000313" key="12">
    <source>
        <dbReference type="Proteomes" id="UP000307562"/>
    </source>
</evidence>
<keyword evidence="12" id="KW-1185">Reference proteome</keyword>
<dbReference type="SUPFAM" id="SSF55481">
    <property type="entry name" value="N-terminal domain of eukaryotic peptide chain release factor subunit 1, ERF1"/>
    <property type="match status" value="1"/>
</dbReference>
<proteinExistence type="inferred from homology"/>
<dbReference type="InterPro" id="IPR005142">
    <property type="entry name" value="eRF1_3"/>
</dbReference>
<dbReference type="SMART" id="SM01194">
    <property type="entry name" value="eRF1_1"/>
    <property type="match status" value="1"/>
</dbReference>
<dbReference type="PANTHER" id="PTHR10113">
    <property type="entry name" value="PEPTIDE CHAIN RELEASE FACTOR SUBUNIT 1"/>
    <property type="match status" value="1"/>
</dbReference>
<accession>A0A4P9TDY2</accession>
<dbReference type="InterPro" id="IPR020918">
    <property type="entry name" value="Peptide_chain-rel_aRF1"/>
</dbReference>
<dbReference type="InterPro" id="IPR042226">
    <property type="entry name" value="eFR1_2_sf"/>
</dbReference>
<evidence type="ECO:0000256" key="6">
    <source>
        <dbReference type="ARBA" id="ARBA00022490"/>
    </source>
</evidence>
<dbReference type="FunFam" id="3.30.420.60:FF:000003">
    <property type="entry name" value="Peptide chain release factor subunit 1"/>
    <property type="match status" value="1"/>
</dbReference>
<organism evidence="11 12">
    <name type="scientific">Natrinema pallidum</name>
    <dbReference type="NCBI Taxonomy" id="69527"/>
    <lineage>
        <taxon>Archaea</taxon>
        <taxon>Methanobacteriati</taxon>
        <taxon>Methanobacteriota</taxon>
        <taxon>Stenosarchaea group</taxon>
        <taxon>Halobacteria</taxon>
        <taxon>Halobacteriales</taxon>
        <taxon>Natrialbaceae</taxon>
        <taxon>Natrinema</taxon>
    </lineage>
</organism>
<dbReference type="Gene3D" id="3.30.1330.30">
    <property type="match status" value="1"/>
</dbReference>
<dbReference type="SUPFAM" id="SSF53137">
    <property type="entry name" value="Translational machinery components"/>
    <property type="match status" value="1"/>
</dbReference>
<evidence type="ECO:0000259" key="10">
    <source>
        <dbReference type="SMART" id="SM01194"/>
    </source>
</evidence>
<dbReference type="Proteomes" id="UP000307562">
    <property type="component" value="Chromosome"/>
</dbReference>
<evidence type="ECO:0000313" key="11">
    <source>
        <dbReference type="EMBL" id="QCW02971.1"/>
    </source>
</evidence>
<dbReference type="KEGG" id="npl:FGF80_06860"/>
<comment type="subunit">
    <text evidence="4 9">Heterodimer of two subunits, one of which binds GTP.</text>
</comment>
<dbReference type="SUPFAM" id="SSF55315">
    <property type="entry name" value="L30e-like"/>
    <property type="match status" value="1"/>
</dbReference>
<dbReference type="InterPro" id="IPR024049">
    <property type="entry name" value="eRF1_1_sf"/>
</dbReference>
<dbReference type="InterPro" id="IPR005141">
    <property type="entry name" value="eRF1_2"/>
</dbReference>
<evidence type="ECO:0000256" key="5">
    <source>
        <dbReference type="ARBA" id="ARBA00019723"/>
    </source>
</evidence>
<dbReference type="Pfam" id="PF03463">
    <property type="entry name" value="eRF1_1"/>
    <property type="match status" value="1"/>
</dbReference>
<dbReference type="InterPro" id="IPR004403">
    <property type="entry name" value="Peptide_chain-rel_eRF1/aRF1"/>
</dbReference>
<evidence type="ECO:0000256" key="4">
    <source>
        <dbReference type="ARBA" id="ARBA00011520"/>
    </source>
</evidence>
<evidence type="ECO:0000256" key="7">
    <source>
        <dbReference type="ARBA" id="ARBA00022917"/>
    </source>
</evidence>
<sequence>MSQEGEQEQSDRKKYEFRKVIEDLKDYDGSGTQLVTIYIPDDRQISDVVQHVTQEHSEAANIKSKQTRTAVQDALTSIKDRLRYYDTFPPDNGIVLFSGAVDSGGGRTDMVTKVLESPPQPIESFRYHCDSDFLTEPLEEMLADKGLYGLIVLDRREANVGWLKGKRIEPVKSASSLVPGKQRKGGQSAQRFARLRLEAIDNFYQEVAGMANDLFVPKRHEIDGILVGGPSPTKDEFLDGDYLHHELQDEVLGKFDVAYTDESGLKDLVDNAEDALADAEVMKDKKVMEEFFEELNAGDLATYGFEQTRRNLMMGSVDRLLISEDLRKDVITYECPECGTTEREVVDRRKSTPTHTCTDCGTEVEGSDDDREDAIDHLIDIAEQRGTETKFISTDFEKGEQLLNAFGGFAGLLRYSTGV</sequence>
<comment type="function">
    <text evidence="1 9">Directs the termination of nascent peptide synthesis (translation) in response to the termination codons UAA, UAG and UGA.</text>
</comment>
<evidence type="ECO:0000256" key="9">
    <source>
        <dbReference type="HAMAP-Rule" id="MF_00424"/>
    </source>
</evidence>
<dbReference type="FunFam" id="3.30.960.10:FF:000003">
    <property type="entry name" value="Peptide chain release factor subunit 1"/>
    <property type="match status" value="1"/>
</dbReference>
<dbReference type="RefSeq" id="WP_138652969.1">
    <property type="nucleotide sequence ID" value="NZ_CP040637.1"/>
</dbReference>
<dbReference type="GO" id="GO:0005737">
    <property type="term" value="C:cytoplasm"/>
    <property type="evidence" value="ECO:0007669"/>
    <property type="project" value="UniProtKB-SubCell"/>
</dbReference>
<dbReference type="Gene3D" id="1.20.5.170">
    <property type="match status" value="1"/>
</dbReference>
<dbReference type="EMBL" id="CP040637">
    <property type="protein sequence ID" value="QCW02971.1"/>
    <property type="molecule type" value="Genomic_DNA"/>
</dbReference>
<comment type="subcellular location">
    <subcellularLocation>
        <location evidence="2 9">Cytoplasm</location>
    </subcellularLocation>
</comment>
<evidence type="ECO:0000256" key="2">
    <source>
        <dbReference type="ARBA" id="ARBA00004496"/>
    </source>
</evidence>
<dbReference type="Pfam" id="PF03465">
    <property type="entry name" value="eRF1_3"/>
    <property type="match status" value="1"/>
</dbReference>
<gene>
    <name evidence="9 11" type="primary">prf1</name>
    <name evidence="11" type="ORF">FGF80_06860</name>
</gene>
<evidence type="ECO:0000256" key="1">
    <source>
        <dbReference type="ARBA" id="ARBA00002832"/>
    </source>
</evidence>
<dbReference type="GO" id="GO:0016149">
    <property type="term" value="F:translation release factor activity, codon specific"/>
    <property type="evidence" value="ECO:0007669"/>
    <property type="project" value="UniProtKB-UniRule"/>
</dbReference>
<dbReference type="InterPro" id="IPR029064">
    <property type="entry name" value="Ribosomal_eL30-like_sf"/>
</dbReference>
<comment type="similarity">
    <text evidence="3 9">Belongs to the eukaryotic release factor 1 family.</text>
</comment>
<dbReference type="NCBIfam" id="TIGR03676">
    <property type="entry name" value="aRF1_eRF1"/>
    <property type="match status" value="1"/>
</dbReference>
<dbReference type="Gene3D" id="3.30.960.10">
    <property type="entry name" value="eRF1 domain 1"/>
    <property type="match status" value="1"/>
</dbReference>
<dbReference type="AlphaFoldDB" id="A0A4P9TDY2"/>
<keyword evidence="6 9" id="KW-0963">Cytoplasm</keyword>
<dbReference type="HAMAP" id="MF_00424">
    <property type="entry name" value="Rel_fact_arch_1"/>
    <property type="match status" value="1"/>
</dbReference>
<dbReference type="Pfam" id="PF03464">
    <property type="entry name" value="eRF1_2"/>
    <property type="match status" value="1"/>
</dbReference>
<evidence type="ECO:0000256" key="3">
    <source>
        <dbReference type="ARBA" id="ARBA00005326"/>
    </source>
</evidence>
<keyword evidence="7 9" id="KW-0648">Protein biosynthesis</keyword>